<feature type="region of interest" description="Disordered" evidence="3">
    <location>
        <begin position="372"/>
        <end position="450"/>
    </location>
</feature>
<evidence type="ECO:0000256" key="2">
    <source>
        <dbReference type="SAM" id="Coils"/>
    </source>
</evidence>
<keyword evidence="2" id="KW-0175">Coiled coil</keyword>
<gene>
    <name evidence="4" type="ORF">PYCCODRAFT_1361579</name>
</gene>
<dbReference type="SMART" id="SM00268">
    <property type="entry name" value="ACTIN"/>
    <property type="match status" value="1"/>
</dbReference>
<organism evidence="4 5">
    <name type="scientific">Trametes coccinea (strain BRFM310)</name>
    <name type="common">Pycnoporus coccineus</name>
    <dbReference type="NCBI Taxonomy" id="1353009"/>
    <lineage>
        <taxon>Eukaryota</taxon>
        <taxon>Fungi</taxon>
        <taxon>Dikarya</taxon>
        <taxon>Basidiomycota</taxon>
        <taxon>Agaricomycotina</taxon>
        <taxon>Agaricomycetes</taxon>
        <taxon>Polyporales</taxon>
        <taxon>Polyporaceae</taxon>
        <taxon>Trametes</taxon>
    </lineage>
</organism>
<dbReference type="FunFam" id="3.30.420.40:FF:000058">
    <property type="entry name" value="Putative actin-related protein 5"/>
    <property type="match status" value="1"/>
</dbReference>
<comment type="similarity">
    <text evidence="1">Belongs to the actin family.</text>
</comment>
<evidence type="ECO:0000256" key="1">
    <source>
        <dbReference type="RuleBase" id="RU000487"/>
    </source>
</evidence>
<accession>A0A1Y2IZH0</accession>
<evidence type="ECO:0000313" key="5">
    <source>
        <dbReference type="Proteomes" id="UP000193067"/>
    </source>
</evidence>
<dbReference type="Pfam" id="PF00022">
    <property type="entry name" value="Actin"/>
    <property type="match status" value="2"/>
</dbReference>
<dbReference type="Gene3D" id="3.90.640.10">
    <property type="entry name" value="Actin, Chain A, domain 4"/>
    <property type="match status" value="2"/>
</dbReference>
<dbReference type="Proteomes" id="UP000193067">
    <property type="component" value="Unassembled WGS sequence"/>
</dbReference>
<evidence type="ECO:0000256" key="3">
    <source>
        <dbReference type="SAM" id="MobiDB-lite"/>
    </source>
</evidence>
<dbReference type="InterPro" id="IPR004000">
    <property type="entry name" value="Actin"/>
</dbReference>
<dbReference type="AlphaFoldDB" id="A0A1Y2IZH0"/>
<dbReference type="OrthoDB" id="7340501at2759"/>
<dbReference type="Gene3D" id="3.30.420.40">
    <property type="match status" value="4"/>
</dbReference>
<proteinExistence type="inferred from homology"/>
<sequence>MDVDESNVSYLPQQSLPTVHVPASYDEHRDKHTPLCIDNGSTYLRFGFCTSESPRVGTNMIAKYKERKTNRPLLLFGEGIDVEGGARSQARTPWEGDVLLNFDALENALDYAFIQLGIDTPTVDHPILMTERLASPLHSRALTSELMFEQYSVPSLAFCVDSVMSFYHNNLPSPPVPFRSDGLVVSFNTASTSVIPVLDGKGLMSHAKRIPWGAMQATDYLLKLIQLKYPTFPSRVTATQTNWMLQNFCEFATDYTALLRQLKDPLQMRAADRIIQFPYTLPVAEEKTEEELARIAERRKEQGRKLQELAAKARMEKLVQKENDLAHLLSVRDRREEESKKEWADTLREEGFSSDAALDSMIKKLEADLKKARKKEADGENEEPEEPPSFPLVDVPDEEEGLKEKRKQKLMKAGYEARERAKREKEREREEREAEERREEEERDRDLAGWAARMRREQEAIMSRIKERNRRKAALTDRKSAASQARMKSIANLAADDRVPKKRRKGGGEDMFGADDADWAIYRKINTAAVSSDEEEDFATLQSVEQKLLAYDPTFTEEDTHASLTSQRSALMSAFRPQYEEGDVKGKARIHLNVERWRVPEAWFSPSMAGVDSAGLGEVLQNVLARFPDHDKGRLVKNVFLTGGPSQLPNIIPRLHATLRPILPPEMPLEIARAADPTLDAWRGMADFAKTDEFARVGVTKAEYEEWGGERIKRWWGGNWNSSVPM</sequence>
<evidence type="ECO:0000313" key="4">
    <source>
        <dbReference type="EMBL" id="OSD05611.1"/>
    </source>
</evidence>
<feature type="compositionally biased region" description="Basic and acidic residues" evidence="3">
    <location>
        <begin position="415"/>
        <end position="437"/>
    </location>
</feature>
<protein>
    <submittedName>
        <fullName evidence="4">Actin-like protein Arp5p</fullName>
    </submittedName>
</protein>
<name>A0A1Y2IZH0_TRAC3</name>
<keyword evidence="5" id="KW-1185">Reference proteome</keyword>
<feature type="coiled-coil region" evidence="2">
    <location>
        <begin position="285"/>
        <end position="312"/>
    </location>
</feature>
<reference evidence="4 5" key="1">
    <citation type="journal article" date="2015" name="Biotechnol. Biofuels">
        <title>Enhanced degradation of softwood versus hardwood by the white-rot fungus Pycnoporus coccineus.</title>
        <authorList>
            <person name="Couturier M."/>
            <person name="Navarro D."/>
            <person name="Chevret D."/>
            <person name="Henrissat B."/>
            <person name="Piumi F."/>
            <person name="Ruiz-Duenas F.J."/>
            <person name="Martinez A.T."/>
            <person name="Grigoriev I.V."/>
            <person name="Riley R."/>
            <person name="Lipzen A."/>
            <person name="Berrin J.G."/>
            <person name="Master E.R."/>
            <person name="Rosso M.N."/>
        </authorList>
    </citation>
    <scope>NUCLEOTIDE SEQUENCE [LARGE SCALE GENOMIC DNA]</scope>
    <source>
        <strain evidence="4 5">BRFM310</strain>
    </source>
</reference>
<dbReference type="EMBL" id="KZ084092">
    <property type="protein sequence ID" value="OSD05611.1"/>
    <property type="molecule type" value="Genomic_DNA"/>
</dbReference>
<dbReference type="SUPFAM" id="SSF53067">
    <property type="entry name" value="Actin-like ATPase domain"/>
    <property type="match status" value="2"/>
</dbReference>
<dbReference type="STRING" id="1353009.A0A1Y2IZH0"/>
<dbReference type="InterPro" id="IPR043129">
    <property type="entry name" value="ATPase_NBD"/>
</dbReference>
<dbReference type="PANTHER" id="PTHR11937">
    <property type="entry name" value="ACTIN"/>
    <property type="match status" value="1"/>
</dbReference>